<dbReference type="Proteomes" id="UP000274756">
    <property type="component" value="Unassembled WGS sequence"/>
</dbReference>
<evidence type="ECO:0000256" key="1">
    <source>
        <dbReference type="SAM" id="Coils"/>
    </source>
</evidence>
<feature type="coiled-coil region" evidence="1">
    <location>
        <begin position="311"/>
        <end position="338"/>
    </location>
</feature>
<dbReference type="EMBL" id="UYYG01001155">
    <property type="protein sequence ID" value="VDN56314.1"/>
    <property type="molecule type" value="Genomic_DNA"/>
</dbReference>
<reference evidence="5" key="1">
    <citation type="submission" date="2016-04" db="UniProtKB">
        <authorList>
            <consortium name="WormBaseParasite"/>
        </authorList>
    </citation>
    <scope>IDENTIFICATION</scope>
</reference>
<keyword evidence="1" id="KW-0175">Coiled coil</keyword>
<protein>
    <submittedName>
        <fullName evidence="5">Remorin_C domain-containing protein</fullName>
    </submittedName>
</protein>
<gene>
    <name evidence="2" type="ORF">DME_LOCUS6287</name>
</gene>
<evidence type="ECO:0000313" key="5">
    <source>
        <dbReference type="WBParaSite" id="DME_0000192701-mRNA-1"/>
    </source>
</evidence>
<dbReference type="AlphaFoldDB" id="A0A158Q397"/>
<name>A0A158Q397_DRAME</name>
<dbReference type="WBParaSite" id="DME_0000192701-mRNA-1">
    <property type="protein sequence ID" value="DME_0000192701-mRNA-1"/>
    <property type="gene ID" value="DME_0000192701"/>
</dbReference>
<reference evidence="2 4" key="2">
    <citation type="submission" date="2018-11" db="EMBL/GenBank/DDBJ databases">
        <authorList>
            <consortium name="Pathogen Informatics"/>
        </authorList>
    </citation>
    <scope>NUCLEOTIDE SEQUENCE [LARGE SCALE GENOMIC DNA]</scope>
</reference>
<dbReference type="Proteomes" id="UP000038040">
    <property type="component" value="Unplaced"/>
</dbReference>
<dbReference type="OrthoDB" id="5909358at2759"/>
<proteinExistence type="predicted"/>
<evidence type="ECO:0000313" key="4">
    <source>
        <dbReference type="Proteomes" id="UP000274756"/>
    </source>
</evidence>
<keyword evidence="4" id="KW-1185">Reference proteome</keyword>
<evidence type="ECO:0000313" key="2">
    <source>
        <dbReference type="EMBL" id="VDN56314.1"/>
    </source>
</evidence>
<dbReference type="STRING" id="318479.A0A158Q397"/>
<organism evidence="3 5">
    <name type="scientific">Dracunculus medinensis</name>
    <name type="common">Guinea worm</name>
    <dbReference type="NCBI Taxonomy" id="318479"/>
    <lineage>
        <taxon>Eukaryota</taxon>
        <taxon>Metazoa</taxon>
        <taxon>Ecdysozoa</taxon>
        <taxon>Nematoda</taxon>
        <taxon>Chromadorea</taxon>
        <taxon>Rhabditida</taxon>
        <taxon>Spirurina</taxon>
        <taxon>Dracunculoidea</taxon>
        <taxon>Dracunculidae</taxon>
        <taxon>Dracunculus</taxon>
    </lineage>
</organism>
<accession>A0A158Q397</accession>
<sequence>MRCYYGFDCEPLCSAILIELAHSQSITSGTTPSALATVLENLPLVYDTEAKSLCHACTKNESASNMNCQMEEKVFKRGHIRRSSYESAQIQLNHRPRSLFAVRKASSLNRSVTDNKMAQMPMSFAGIMLKDKGQLCTSTASIETAPTADSAIGWLFCLCSREGYWLGRYYGESLNSKWNSLDRKGQISEIASDLESQLSFHCLDDENLAHKGCCDKSSGKANCFRRKVPLPTINFPRRLFSRNKQLTINESSASNISSGAVCKYFMERKPLKDESVVSTTGLILENRPKNLPAKPENEEAKHRAEYNELIEHTKKKEARKLKERKKALEVQRKLEDQRAAACREWCNAILPKWNEM</sequence>
<evidence type="ECO:0000313" key="3">
    <source>
        <dbReference type="Proteomes" id="UP000038040"/>
    </source>
</evidence>